<dbReference type="Pfam" id="PF13396">
    <property type="entry name" value="PLDc_N"/>
    <property type="match status" value="1"/>
</dbReference>
<keyword evidence="9" id="KW-1185">Reference proteome</keyword>
<evidence type="ECO:0000313" key="9">
    <source>
        <dbReference type="Proteomes" id="UP000659344"/>
    </source>
</evidence>
<dbReference type="RefSeq" id="WP_188540409.1">
    <property type="nucleotide sequence ID" value="NZ_BMFT01000001.1"/>
</dbReference>
<evidence type="ECO:0000256" key="2">
    <source>
        <dbReference type="ARBA" id="ARBA00022475"/>
    </source>
</evidence>
<comment type="subcellular location">
    <subcellularLocation>
        <location evidence="1">Cell membrane</location>
        <topology evidence="1">Multi-pass membrane protein</topology>
    </subcellularLocation>
</comment>
<evidence type="ECO:0000259" key="7">
    <source>
        <dbReference type="Pfam" id="PF13396"/>
    </source>
</evidence>
<accession>A0ABQ1YM01</accession>
<evidence type="ECO:0000313" key="8">
    <source>
        <dbReference type="EMBL" id="GGH29022.1"/>
    </source>
</evidence>
<evidence type="ECO:0000256" key="4">
    <source>
        <dbReference type="ARBA" id="ARBA00022989"/>
    </source>
</evidence>
<name>A0ABQ1YM01_9BACL</name>
<feature type="transmembrane region" description="Helical" evidence="6">
    <location>
        <begin position="38"/>
        <end position="58"/>
    </location>
</feature>
<evidence type="ECO:0000256" key="6">
    <source>
        <dbReference type="SAM" id="Phobius"/>
    </source>
</evidence>
<keyword evidence="4 6" id="KW-1133">Transmembrane helix</keyword>
<proteinExistence type="predicted"/>
<feature type="transmembrane region" description="Helical" evidence="6">
    <location>
        <begin position="6"/>
        <end position="26"/>
    </location>
</feature>
<organism evidence="8 9">
    <name type="scientific">Paenibacillus segetis</name>
    <dbReference type="NCBI Taxonomy" id="1325360"/>
    <lineage>
        <taxon>Bacteria</taxon>
        <taxon>Bacillati</taxon>
        <taxon>Bacillota</taxon>
        <taxon>Bacilli</taxon>
        <taxon>Bacillales</taxon>
        <taxon>Paenibacillaceae</taxon>
        <taxon>Paenibacillus</taxon>
    </lineage>
</organism>
<protein>
    <recommendedName>
        <fullName evidence="7">Cardiolipin synthase N-terminal domain-containing protein</fullName>
    </recommendedName>
</protein>
<keyword evidence="2" id="KW-1003">Cell membrane</keyword>
<gene>
    <name evidence="8" type="ORF">GCM10008013_31380</name>
</gene>
<evidence type="ECO:0000256" key="1">
    <source>
        <dbReference type="ARBA" id="ARBA00004651"/>
    </source>
</evidence>
<sequence>MELIYIIPLVVIWLILIITALADISRRDSTQVRGEKKWIWELIIIFIATIGPITYLLAGRKETR</sequence>
<comment type="caution">
    <text evidence="8">The sequence shown here is derived from an EMBL/GenBank/DDBJ whole genome shotgun (WGS) entry which is preliminary data.</text>
</comment>
<evidence type="ECO:0000256" key="3">
    <source>
        <dbReference type="ARBA" id="ARBA00022692"/>
    </source>
</evidence>
<evidence type="ECO:0000256" key="5">
    <source>
        <dbReference type="ARBA" id="ARBA00023136"/>
    </source>
</evidence>
<dbReference type="InterPro" id="IPR027379">
    <property type="entry name" value="CLS_N"/>
</dbReference>
<keyword evidence="5 6" id="KW-0472">Membrane</keyword>
<reference evidence="9" key="1">
    <citation type="journal article" date="2019" name="Int. J. Syst. Evol. Microbiol.">
        <title>The Global Catalogue of Microorganisms (GCM) 10K type strain sequencing project: providing services to taxonomists for standard genome sequencing and annotation.</title>
        <authorList>
            <consortium name="The Broad Institute Genomics Platform"/>
            <consortium name="The Broad Institute Genome Sequencing Center for Infectious Disease"/>
            <person name="Wu L."/>
            <person name="Ma J."/>
        </authorList>
    </citation>
    <scope>NUCLEOTIDE SEQUENCE [LARGE SCALE GENOMIC DNA]</scope>
    <source>
        <strain evidence="9">CGMCC 1.12769</strain>
    </source>
</reference>
<feature type="domain" description="Cardiolipin synthase N-terminal" evidence="7">
    <location>
        <begin position="15"/>
        <end position="60"/>
    </location>
</feature>
<dbReference type="Proteomes" id="UP000659344">
    <property type="component" value="Unassembled WGS sequence"/>
</dbReference>
<dbReference type="EMBL" id="BMFT01000001">
    <property type="protein sequence ID" value="GGH29022.1"/>
    <property type="molecule type" value="Genomic_DNA"/>
</dbReference>
<keyword evidence="3 6" id="KW-0812">Transmembrane</keyword>